<dbReference type="Gene3D" id="3.30.420.40">
    <property type="match status" value="2"/>
</dbReference>
<evidence type="ECO:0000313" key="3">
    <source>
        <dbReference type="Proteomes" id="UP000345637"/>
    </source>
</evidence>
<dbReference type="AlphaFoldDB" id="A0A485ARE9"/>
<dbReference type="InterPro" id="IPR056546">
    <property type="entry name" value="MreB_MamK-like"/>
</dbReference>
<sequence length="289" mass="30097">MACVTAIASSARSRNTAMTDSTATRRLNTLAELVSQGGYRPWTGALKVGVDPGTANIAVVVLDENDNPVAGISHPSRAVKDGVVVDFLTASRVVSGLKTALEERLGCPLIRAATAIPPGITAGNTKVIVNMVEAAGLEVTDVVDEPVAAALALNIRHGAVVDVGGGTTGISILRNGEVIFSADEPTGGNHMTLVLAGALGMPFAEAEALKKSPEEEEQVFTVVRPVAEKMAHLVAGWLAGYPVDDIYLVGGASSFRQFADVFRHATGKRVIQARQPLLVTPLGIAMRSR</sequence>
<dbReference type="Pfam" id="PF06723">
    <property type="entry name" value="MreB_Mbl"/>
    <property type="match status" value="1"/>
</dbReference>
<evidence type="ECO:0000259" key="1">
    <source>
        <dbReference type="SMART" id="SM00842"/>
    </source>
</evidence>
<accession>A0A485ARE9</accession>
<dbReference type="GO" id="GO:0051301">
    <property type="term" value="P:cell division"/>
    <property type="evidence" value="ECO:0007669"/>
    <property type="project" value="InterPro"/>
</dbReference>
<keyword evidence="2" id="KW-0346">Stress response</keyword>
<dbReference type="InterPro" id="IPR050696">
    <property type="entry name" value="FtsA/MreB"/>
</dbReference>
<protein>
    <submittedName>
        <fullName evidence="2">Heat shock protein 70</fullName>
    </submittedName>
</protein>
<dbReference type="InterPro" id="IPR003494">
    <property type="entry name" value="SHS2_FtsA"/>
</dbReference>
<reference evidence="2 3" key="1">
    <citation type="submission" date="2019-03" db="EMBL/GenBank/DDBJ databases">
        <authorList>
            <consortium name="Pathogen Informatics"/>
        </authorList>
    </citation>
    <scope>NUCLEOTIDE SEQUENCE [LARGE SCALE GENOMIC DNA]</scope>
    <source>
        <strain evidence="2 3">NCTC12998</strain>
    </source>
</reference>
<organism evidence="2 3">
    <name type="scientific">Raoultella planticola</name>
    <name type="common">Klebsiella planticola</name>
    <dbReference type="NCBI Taxonomy" id="575"/>
    <lineage>
        <taxon>Bacteria</taxon>
        <taxon>Pseudomonadati</taxon>
        <taxon>Pseudomonadota</taxon>
        <taxon>Gammaproteobacteria</taxon>
        <taxon>Enterobacterales</taxon>
        <taxon>Enterobacteriaceae</taxon>
        <taxon>Klebsiella/Raoultella group</taxon>
        <taxon>Raoultella</taxon>
    </lineage>
</organism>
<proteinExistence type="predicted"/>
<dbReference type="SMART" id="SM00842">
    <property type="entry name" value="FtsA"/>
    <property type="match status" value="1"/>
</dbReference>
<dbReference type="EMBL" id="CAADJE010000021">
    <property type="protein sequence ID" value="VFS63312.1"/>
    <property type="molecule type" value="Genomic_DNA"/>
</dbReference>
<dbReference type="CDD" id="cd24047">
    <property type="entry name" value="ASKHA_NBD_EutJ"/>
    <property type="match status" value="1"/>
</dbReference>
<dbReference type="NCBIfam" id="NF011660">
    <property type="entry name" value="PRK15080.1"/>
    <property type="match status" value="1"/>
</dbReference>
<dbReference type="InterPro" id="IPR043129">
    <property type="entry name" value="ATPase_NBD"/>
</dbReference>
<dbReference type="Proteomes" id="UP000345637">
    <property type="component" value="Unassembled WGS sequence"/>
</dbReference>
<evidence type="ECO:0000313" key="2">
    <source>
        <dbReference type="EMBL" id="VFS63312.1"/>
    </source>
</evidence>
<name>A0A485ARE9_RAOPL</name>
<dbReference type="PANTHER" id="PTHR32432:SF3">
    <property type="entry name" value="ETHANOLAMINE UTILIZATION PROTEIN EUTJ"/>
    <property type="match status" value="1"/>
</dbReference>
<dbReference type="NCBIfam" id="TIGR02529">
    <property type="entry name" value="EutJ"/>
    <property type="match status" value="1"/>
</dbReference>
<feature type="domain" description="SHS2" evidence="1">
    <location>
        <begin position="47"/>
        <end position="153"/>
    </location>
</feature>
<dbReference type="SUPFAM" id="SSF53067">
    <property type="entry name" value="Actin-like ATPase domain"/>
    <property type="match status" value="2"/>
</dbReference>
<dbReference type="PANTHER" id="PTHR32432">
    <property type="entry name" value="CELL DIVISION PROTEIN FTSA-RELATED"/>
    <property type="match status" value="1"/>
</dbReference>
<gene>
    <name evidence="2" type="primary">dnaK_1</name>
    <name evidence="2" type="ORF">NCTC12998_02227</name>
</gene>
<dbReference type="InterPro" id="IPR013366">
    <property type="entry name" value="EutJ"/>
</dbReference>